<reference evidence="2" key="1">
    <citation type="submission" date="2019-08" db="EMBL/GenBank/DDBJ databases">
        <authorList>
            <person name="Kucharzyk K."/>
            <person name="Murdoch R.W."/>
            <person name="Higgins S."/>
            <person name="Loffler F."/>
        </authorList>
    </citation>
    <scope>NUCLEOTIDE SEQUENCE</scope>
</reference>
<sequence>MKLSKLFIAILLVGFLSGCHVFFPTAAVPEADGTDTPSAVQPSVDGVTLDTFKNLSFYAPALEKEVQLNNGKYEAGSGDSYESLQLLDAAGFGDLNGDGNADAAVLLAENSGGSGVFVYLVALVKQTDGYSQSTPLLIDDRPQVDSLTIANNHIRLEGNVHGLADSMANPTMAVVEEYQLTHSRLTLTNLVSTISSAERSISISAPSDYAEVESTFTVTGNMPIGPFENSLVYRFYDSAGNLLIEAPLAVESDGVGGPATINAAISVPTATSGSVLIFTLSEQSMANGTDLCLASLNLIVK</sequence>
<organism evidence="2">
    <name type="scientific">bioreactor metagenome</name>
    <dbReference type="NCBI Taxonomy" id="1076179"/>
    <lineage>
        <taxon>unclassified sequences</taxon>
        <taxon>metagenomes</taxon>
        <taxon>ecological metagenomes</taxon>
    </lineage>
</organism>
<evidence type="ECO:0000313" key="2">
    <source>
        <dbReference type="EMBL" id="MPM58925.1"/>
    </source>
</evidence>
<feature type="domain" description="Bacterial spore germination immunoglobulin-like" evidence="1">
    <location>
        <begin position="201"/>
        <end position="285"/>
    </location>
</feature>
<dbReference type="EMBL" id="VSSQ01017028">
    <property type="protein sequence ID" value="MPM58925.1"/>
    <property type="molecule type" value="Genomic_DNA"/>
</dbReference>
<name>A0A645B0D0_9ZZZZ</name>
<dbReference type="PROSITE" id="PS51257">
    <property type="entry name" value="PROKAR_LIPOPROTEIN"/>
    <property type="match status" value="1"/>
</dbReference>
<accession>A0A645B0D0</accession>
<gene>
    <name evidence="2" type="ORF">SDC9_105760</name>
</gene>
<dbReference type="InterPro" id="IPR018911">
    <property type="entry name" value="Gmad2_Ig-like_dom"/>
</dbReference>
<dbReference type="Pfam" id="PF10648">
    <property type="entry name" value="Gmad2"/>
    <property type="match status" value="1"/>
</dbReference>
<protein>
    <recommendedName>
        <fullName evidence="1">Bacterial spore germination immunoglobulin-like domain-containing protein</fullName>
    </recommendedName>
</protein>
<evidence type="ECO:0000259" key="1">
    <source>
        <dbReference type="Pfam" id="PF10648"/>
    </source>
</evidence>
<comment type="caution">
    <text evidence="2">The sequence shown here is derived from an EMBL/GenBank/DDBJ whole genome shotgun (WGS) entry which is preliminary data.</text>
</comment>
<proteinExistence type="predicted"/>
<dbReference type="AlphaFoldDB" id="A0A645B0D0"/>